<comment type="similarity">
    <text evidence="1">Belongs to the enoyl-CoA hydratase/isomerase family.</text>
</comment>
<dbReference type="PANTHER" id="PTHR42993">
    <property type="entry name" value="MAOC-LIKE DEHYDRATASE DOMAIN-CONTAINING PROTEIN"/>
    <property type="match status" value="1"/>
</dbReference>
<dbReference type="EMBL" id="CP134876">
    <property type="protein sequence ID" value="WNM39280.1"/>
    <property type="molecule type" value="Genomic_DNA"/>
</dbReference>
<dbReference type="SUPFAM" id="SSF54637">
    <property type="entry name" value="Thioesterase/thiol ester dehydrase-isomerase"/>
    <property type="match status" value="1"/>
</dbReference>
<evidence type="ECO:0000313" key="4">
    <source>
        <dbReference type="Proteomes" id="UP001303001"/>
    </source>
</evidence>
<accession>A0ABY9ZW82</accession>
<dbReference type="InterPro" id="IPR002539">
    <property type="entry name" value="MaoC-like_dom"/>
</dbReference>
<gene>
    <name evidence="3" type="ORF">RMN56_29890</name>
</gene>
<dbReference type="InterPro" id="IPR039375">
    <property type="entry name" value="NodN-like"/>
</dbReference>
<dbReference type="Pfam" id="PF01575">
    <property type="entry name" value="MaoC_dehydratas"/>
    <property type="match status" value="1"/>
</dbReference>
<sequence>MSTYESIAAFLKHEGEMLGTTQWQAIDQGRINAFADVTGDHQWIHVDERRALAESPFGKTVAHGAFTLSLCSAFLSELIHVNGVRLVVNGGLNKVRFRMPVLVGSRVRGVATLTQARPLSNGARVVVQVKVEIEGETKPACIADQVLVFYG</sequence>
<proteinExistence type="inferred from homology"/>
<dbReference type="Proteomes" id="UP001303001">
    <property type="component" value="Chromosome"/>
</dbReference>
<evidence type="ECO:0000313" key="3">
    <source>
        <dbReference type="EMBL" id="WNM39280.1"/>
    </source>
</evidence>
<keyword evidence="4" id="KW-1185">Reference proteome</keyword>
<dbReference type="CDD" id="cd03450">
    <property type="entry name" value="NodN"/>
    <property type="match status" value="1"/>
</dbReference>
<evidence type="ECO:0000256" key="1">
    <source>
        <dbReference type="ARBA" id="ARBA00005254"/>
    </source>
</evidence>
<organism evidence="3 4">
    <name type="scientific">Micromonospora halotolerans</name>
    <dbReference type="NCBI Taxonomy" id="709879"/>
    <lineage>
        <taxon>Bacteria</taxon>
        <taxon>Bacillati</taxon>
        <taxon>Actinomycetota</taxon>
        <taxon>Actinomycetes</taxon>
        <taxon>Micromonosporales</taxon>
        <taxon>Micromonosporaceae</taxon>
        <taxon>Micromonospora</taxon>
    </lineage>
</organism>
<dbReference type="Gene3D" id="3.10.129.10">
    <property type="entry name" value="Hotdog Thioesterase"/>
    <property type="match status" value="1"/>
</dbReference>
<dbReference type="PANTHER" id="PTHR42993:SF1">
    <property type="entry name" value="MAOC-LIKE DEHYDRATASE DOMAIN-CONTAINING PROTEIN"/>
    <property type="match status" value="1"/>
</dbReference>
<protein>
    <submittedName>
        <fullName evidence="3">MaoC family dehydratase</fullName>
    </submittedName>
</protein>
<reference evidence="3 4" key="1">
    <citation type="submission" date="2023-09" db="EMBL/GenBank/DDBJ databases">
        <title>Micromonospora halotolerans DSM 45598 genome sequence.</title>
        <authorList>
            <person name="Mo P."/>
        </authorList>
    </citation>
    <scope>NUCLEOTIDE SEQUENCE [LARGE SCALE GENOMIC DNA]</scope>
    <source>
        <strain evidence="3 4">DSM 45598</strain>
    </source>
</reference>
<name>A0ABY9ZW82_9ACTN</name>
<dbReference type="RefSeq" id="WP_313721201.1">
    <property type="nucleotide sequence ID" value="NZ_CP134876.1"/>
</dbReference>
<evidence type="ECO:0000259" key="2">
    <source>
        <dbReference type="Pfam" id="PF01575"/>
    </source>
</evidence>
<feature type="domain" description="MaoC-like" evidence="2">
    <location>
        <begin position="14"/>
        <end position="131"/>
    </location>
</feature>
<dbReference type="InterPro" id="IPR029069">
    <property type="entry name" value="HotDog_dom_sf"/>
</dbReference>